<dbReference type="Proteomes" id="UP000662572">
    <property type="component" value="Unassembled WGS sequence"/>
</dbReference>
<evidence type="ECO:0000256" key="4">
    <source>
        <dbReference type="ARBA" id="ARBA00019595"/>
    </source>
</evidence>
<name>A0A918UPS9_9CAUL</name>
<comment type="caution">
    <text evidence="8">The sequence shown here is derived from an EMBL/GenBank/DDBJ whole genome shotgun (WGS) entry which is preliminary data.</text>
</comment>
<feature type="active site" description="Proton acceptor" evidence="5">
    <location>
        <position position="62"/>
    </location>
</feature>
<dbReference type="GO" id="GO:0019305">
    <property type="term" value="P:dTDP-rhamnose biosynthetic process"/>
    <property type="evidence" value="ECO:0007669"/>
    <property type="project" value="UniProtKB-UniRule"/>
</dbReference>
<dbReference type="PANTHER" id="PTHR21047">
    <property type="entry name" value="DTDP-6-DEOXY-D-GLUCOSE-3,5 EPIMERASE"/>
    <property type="match status" value="1"/>
</dbReference>
<protein>
    <recommendedName>
        <fullName evidence="4 7">dTDP-4-dehydrorhamnose 3,5-epimerase</fullName>
        <ecNumber evidence="3 7">5.1.3.13</ecNumber>
    </recommendedName>
    <alternativeName>
        <fullName evidence="7">Thymidine diphospho-4-keto-rhamnose 3,5-epimerase</fullName>
    </alternativeName>
</protein>
<dbReference type="InterPro" id="IPR011051">
    <property type="entry name" value="RmlC_Cupin_sf"/>
</dbReference>
<reference evidence="8" key="2">
    <citation type="submission" date="2020-09" db="EMBL/GenBank/DDBJ databases">
        <authorList>
            <person name="Sun Q."/>
            <person name="Kim S."/>
        </authorList>
    </citation>
    <scope>NUCLEOTIDE SEQUENCE</scope>
    <source>
        <strain evidence="8">KCTC 32296</strain>
    </source>
</reference>
<evidence type="ECO:0000313" key="9">
    <source>
        <dbReference type="Proteomes" id="UP000662572"/>
    </source>
</evidence>
<dbReference type="GO" id="GO:0000271">
    <property type="term" value="P:polysaccharide biosynthetic process"/>
    <property type="evidence" value="ECO:0007669"/>
    <property type="project" value="TreeGrafter"/>
</dbReference>
<comment type="pathway">
    <text evidence="7">Carbohydrate biosynthesis; dTDP-L-rhamnose biosynthesis.</text>
</comment>
<sequence length="180" mass="20234">MHVRHFDIKGPALILPKRHEDARGYFYEAFRDDAFRQTVADVTFVQDNQALSKDRATLRGLHYQRSPAAQGKLVRCLKGSIFDVAVDIRKGSDTFGRWLGQTLTASGGEQLWVPEGFAHGYVTLEDDTEVFYKVTHPYSPEHEAGIAFDDPDISVAWPFDPALVILSAKDKAQPRLAEMI</sequence>
<gene>
    <name evidence="8" type="primary">rfbC</name>
    <name evidence="8" type="ORF">GCM10011273_08960</name>
</gene>
<evidence type="ECO:0000256" key="2">
    <source>
        <dbReference type="ARBA" id="ARBA00001997"/>
    </source>
</evidence>
<organism evidence="8 9">
    <name type="scientific">Asticcacaulis endophyticus</name>
    <dbReference type="NCBI Taxonomy" id="1395890"/>
    <lineage>
        <taxon>Bacteria</taxon>
        <taxon>Pseudomonadati</taxon>
        <taxon>Pseudomonadota</taxon>
        <taxon>Alphaproteobacteria</taxon>
        <taxon>Caulobacterales</taxon>
        <taxon>Caulobacteraceae</taxon>
        <taxon>Asticcacaulis</taxon>
    </lineage>
</organism>
<evidence type="ECO:0000256" key="3">
    <source>
        <dbReference type="ARBA" id="ARBA00012098"/>
    </source>
</evidence>
<dbReference type="Pfam" id="PF00908">
    <property type="entry name" value="dTDP_sugar_isom"/>
    <property type="match status" value="1"/>
</dbReference>
<dbReference type="EMBL" id="BMZB01000001">
    <property type="protein sequence ID" value="GGZ25746.1"/>
    <property type="molecule type" value="Genomic_DNA"/>
</dbReference>
<comment type="subunit">
    <text evidence="7">Homodimer.</text>
</comment>
<feature type="site" description="Participates in a stacking interaction with the thymidine ring of dTDP-4-oxo-6-deoxyglucose" evidence="6">
    <location>
        <position position="138"/>
    </location>
</feature>
<comment type="similarity">
    <text evidence="7">Belongs to the dTDP-4-dehydrorhamnose 3,5-epimerase family.</text>
</comment>
<dbReference type="GO" id="GO:0005829">
    <property type="term" value="C:cytosol"/>
    <property type="evidence" value="ECO:0007669"/>
    <property type="project" value="TreeGrafter"/>
</dbReference>
<dbReference type="Gene3D" id="2.60.120.10">
    <property type="entry name" value="Jelly Rolls"/>
    <property type="match status" value="1"/>
</dbReference>
<evidence type="ECO:0000256" key="7">
    <source>
        <dbReference type="RuleBase" id="RU364069"/>
    </source>
</evidence>
<dbReference type="InterPro" id="IPR000888">
    <property type="entry name" value="RmlC-like"/>
</dbReference>
<reference evidence="8" key="1">
    <citation type="journal article" date="2014" name="Int. J. Syst. Evol. Microbiol.">
        <title>Complete genome sequence of Corynebacterium casei LMG S-19264T (=DSM 44701T), isolated from a smear-ripened cheese.</title>
        <authorList>
            <consortium name="US DOE Joint Genome Institute (JGI-PGF)"/>
            <person name="Walter F."/>
            <person name="Albersmeier A."/>
            <person name="Kalinowski J."/>
            <person name="Ruckert C."/>
        </authorList>
    </citation>
    <scope>NUCLEOTIDE SEQUENCE</scope>
    <source>
        <strain evidence="8">KCTC 32296</strain>
    </source>
</reference>
<dbReference type="CDD" id="cd00438">
    <property type="entry name" value="cupin_RmlC"/>
    <property type="match status" value="1"/>
</dbReference>
<dbReference type="GO" id="GO:0008830">
    <property type="term" value="F:dTDP-4-dehydrorhamnose 3,5-epimerase activity"/>
    <property type="evidence" value="ECO:0007669"/>
    <property type="project" value="UniProtKB-UniRule"/>
</dbReference>
<evidence type="ECO:0000256" key="5">
    <source>
        <dbReference type="PIRSR" id="PIRSR600888-1"/>
    </source>
</evidence>
<proteinExistence type="inferred from homology"/>
<dbReference type="EC" id="5.1.3.13" evidence="3 7"/>
<dbReference type="SUPFAM" id="SSF51182">
    <property type="entry name" value="RmlC-like cupins"/>
    <property type="match status" value="1"/>
</dbReference>
<evidence type="ECO:0000256" key="1">
    <source>
        <dbReference type="ARBA" id="ARBA00001298"/>
    </source>
</evidence>
<comment type="catalytic activity">
    <reaction evidence="1 7">
        <text>dTDP-4-dehydro-6-deoxy-alpha-D-glucose = dTDP-4-dehydro-beta-L-rhamnose</text>
        <dbReference type="Rhea" id="RHEA:16969"/>
        <dbReference type="ChEBI" id="CHEBI:57649"/>
        <dbReference type="ChEBI" id="CHEBI:62830"/>
        <dbReference type="EC" id="5.1.3.13"/>
    </reaction>
</comment>
<dbReference type="AlphaFoldDB" id="A0A918UPS9"/>
<dbReference type="InterPro" id="IPR014710">
    <property type="entry name" value="RmlC-like_jellyroll"/>
</dbReference>
<evidence type="ECO:0000313" key="8">
    <source>
        <dbReference type="EMBL" id="GGZ25746.1"/>
    </source>
</evidence>
<dbReference type="NCBIfam" id="TIGR01221">
    <property type="entry name" value="rmlC"/>
    <property type="match status" value="1"/>
</dbReference>
<dbReference type="PANTHER" id="PTHR21047:SF2">
    <property type="entry name" value="THYMIDINE DIPHOSPHO-4-KETO-RHAMNOSE 3,5-EPIMERASE"/>
    <property type="match status" value="1"/>
</dbReference>
<dbReference type="RefSeq" id="WP_189485143.1">
    <property type="nucleotide sequence ID" value="NZ_BMZB01000001.1"/>
</dbReference>
<keyword evidence="9" id="KW-1185">Reference proteome</keyword>
<feature type="active site" description="Proton donor" evidence="5">
    <location>
        <position position="132"/>
    </location>
</feature>
<accession>A0A918UPS9</accession>
<comment type="function">
    <text evidence="2 7">Catalyzes the epimerization of the C3' and C5'positions of dTDP-6-deoxy-D-xylo-4-hexulose, forming dTDP-6-deoxy-L-lyxo-4-hexulose.</text>
</comment>
<evidence type="ECO:0000256" key="6">
    <source>
        <dbReference type="PIRSR" id="PIRSR600888-3"/>
    </source>
</evidence>
<keyword evidence="7" id="KW-0413">Isomerase</keyword>